<sequence length="147" mass="16741">LVAQGELQCQENIFNISLSTSEVHKINFVFPDGDKYDGEYTKASSGVYERNGIDIHTTPHRINHSGSWKDDKINGFRKCKHFSGAVYEEQFKDDRLQGLGTYRFPNGAKYTRNFHESIGEYTDIQGLKLSCNLHLTVAPGLKLHLYL</sequence>
<dbReference type="Proteomes" id="UP000001811">
    <property type="component" value="Chromosome 7"/>
</dbReference>
<dbReference type="EMBL" id="AAGW02005567">
    <property type="status" value="NOT_ANNOTATED_CDS"/>
    <property type="molecule type" value="Genomic_DNA"/>
</dbReference>
<keyword evidence="1" id="KW-0677">Repeat</keyword>
<dbReference type="Gene3D" id="2.20.110.10">
    <property type="entry name" value="Histone H3 K4-specific methyltransferase SET7/9 N-terminal domain"/>
    <property type="match status" value="1"/>
</dbReference>
<reference evidence="2 3" key="1">
    <citation type="journal article" date="2011" name="Nature">
        <title>A high-resolution map of human evolutionary constraint using 29 mammals.</title>
        <authorList>
            <person name="Lindblad-Toh K."/>
            <person name="Garber M."/>
            <person name="Zuk O."/>
            <person name="Lin M.F."/>
            <person name="Parker B.J."/>
            <person name="Washietl S."/>
            <person name="Kheradpour P."/>
            <person name="Ernst J."/>
            <person name="Jordan G."/>
            <person name="Mauceli E."/>
            <person name="Ward L.D."/>
            <person name="Lowe C.B."/>
            <person name="Holloway A.K."/>
            <person name="Clamp M."/>
            <person name="Gnerre S."/>
            <person name="Alfoldi J."/>
            <person name="Beal K."/>
            <person name="Chang J."/>
            <person name="Clawson H."/>
            <person name="Cuff J."/>
            <person name="Di Palma F."/>
            <person name="Fitzgerald S."/>
            <person name="Flicek P."/>
            <person name="Guttman M."/>
            <person name="Hubisz M.J."/>
            <person name="Jaffe D.B."/>
            <person name="Jungreis I."/>
            <person name="Kent W.J."/>
            <person name="Kostka D."/>
            <person name="Lara M."/>
            <person name="Martins A.L."/>
            <person name="Massingham T."/>
            <person name="Moltke I."/>
            <person name="Raney B.J."/>
            <person name="Rasmussen M.D."/>
            <person name="Robinson J."/>
            <person name="Stark A."/>
            <person name="Vilella A.J."/>
            <person name="Wen J."/>
            <person name="Xie X."/>
            <person name="Zody M.C."/>
            <person name="Baldwin J."/>
            <person name="Bloom T."/>
            <person name="Chin C.W."/>
            <person name="Heiman D."/>
            <person name="Nicol R."/>
            <person name="Nusbaum C."/>
            <person name="Young S."/>
            <person name="Wilkinson J."/>
            <person name="Worley K.C."/>
            <person name="Kovar C.L."/>
            <person name="Muzny D.M."/>
            <person name="Gibbs R.A."/>
            <person name="Cree A."/>
            <person name="Dihn H.H."/>
            <person name="Fowler G."/>
            <person name="Jhangiani S."/>
            <person name="Joshi V."/>
            <person name="Lee S."/>
            <person name="Lewis L.R."/>
            <person name="Nazareth L.V."/>
            <person name="Okwuonu G."/>
            <person name="Santibanez J."/>
            <person name="Warren W.C."/>
            <person name="Mardis E.R."/>
            <person name="Weinstock G.M."/>
            <person name="Wilson R.K."/>
            <person name="Delehaunty K."/>
            <person name="Dooling D."/>
            <person name="Fronik C."/>
            <person name="Fulton L."/>
            <person name="Fulton B."/>
            <person name="Graves T."/>
            <person name="Minx P."/>
            <person name="Sodergren E."/>
            <person name="Birney E."/>
            <person name="Margulies E.H."/>
            <person name="Herrero J."/>
            <person name="Green E.D."/>
            <person name="Haussler D."/>
            <person name="Siepel A."/>
            <person name="Goldman N."/>
            <person name="Pollard K.S."/>
            <person name="Pedersen J.S."/>
            <person name="Lander E.S."/>
            <person name="Kellis M."/>
        </authorList>
    </citation>
    <scope>NUCLEOTIDE SEQUENCE [LARGE SCALE GENOMIC DNA]</scope>
    <source>
        <strain evidence="2 3">Thorbecke inbred</strain>
    </source>
</reference>
<dbReference type="Pfam" id="PF02493">
    <property type="entry name" value="MORN"/>
    <property type="match status" value="2"/>
</dbReference>
<evidence type="ECO:0000313" key="3">
    <source>
        <dbReference type="Proteomes" id="UP000001811"/>
    </source>
</evidence>
<evidence type="ECO:0000313" key="2">
    <source>
        <dbReference type="Ensembl" id="ENSOCUP00000028889.1"/>
    </source>
</evidence>
<dbReference type="InterPro" id="IPR003409">
    <property type="entry name" value="MORN"/>
</dbReference>
<dbReference type="InParanoid" id="A0A5F9C5A9"/>
<protein>
    <submittedName>
        <fullName evidence="2">Uncharacterized protein</fullName>
    </submittedName>
</protein>
<dbReference type="GeneTree" id="ENSGT00390000006619"/>
<dbReference type="PANTHER" id="PTHR46917:SF1">
    <property type="entry name" value="MORN REPEAT-CONTAINING PROTEIN 2"/>
    <property type="match status" value="1"/>
</dbReference>
<dbReference type="SUPFAM" id="SSF82185">
    <property type="entry name" value="Histone H3 K4-specific methyltransferase SET7/9 N-terminal domain"/>
    <property type="match status" value="1"/>
</dbReference>
<accession>A0A5F9C5A9</accession>
<dbReference type="Ensembl" id="ENSOCUT00000057634.1">
    <property type="protein sequence ID" value="ENSOCUP00000028889.1"/>
    <property type="gene ID" value="ENSOCUG00000035491.1"/>
</dbReference>
<evidence type="ECO:0000256" key="1">
    <source>
        <dbReference type="ARBA" id="ARBA00022737"/>
    </source>
</evidence>
<name>A0A5F9C5A9_RABIT</name>
<reference evidence="2" key="2">
    <citation type="submission" date="2025-08" db="UniProtKB">
        <authorList>
            <consortium name="Ensembl"/>
        </authorList>
    </citation>
    <scope>IDENTIFICATION</scope>
    <source>
        <strain evidence="2">Thorbecke</strain>
    </source>
</reference>
<proteinExistence type="predicted"/>
<organism evidence="2 3">
    <name type="scientific">Oryctolagus cuniculus</name>
    <name type="common">Rabbit</name>
    <dbReference type="NCBI Taxonomy" id="9986"/>
    <lineage>
        <taxon>Eukaryota</taxon>
        <taxon>Metazoa</taxon>
        <taxon>Chordata</taxon>
        <taxon>Craniata</taxon>
        <taxon>Vertebrata</taxon>
        <taxon>Euteleostomi</taxon>
        <taxon>Mammalia</taxon>
        <taxon>Eutheria</taxon>
        <taxon>Euarchontoglires</taxon>
        <taxon>Glires</taxon>
        <taxon>Lagomorpha</taxon>
        <taxon>Leporidae</taxon>
        <taxon>Oryctolagus</taxon>
    </lineage>
</organism>
<dbReference type="AlphaFoldDB" id="A0A5F9C5A9"/>
<dbReference type="InterPro" id="IPR052849">
    <property type="entry name" value="MORN_repeat_protein"/>
</dbReference>
<dbReference type="PANTHER" id="PTHR46917">
    <property type="entry name" value="MORN REPEAT-CONTAINING PROTEIN 2"/>
    <property type="match status" value="1"/>
</dbReference>
<reference evidence="2" key="3">
    <citation type="submission" date="2025-09" db="UniProtKB">
        <authorList>
            <consortium name="Ensembl"/>
        </authorList>
    </citation>
    <scope>IDENTIFICATION</scope>
    <source>
        <strain evidence="2">Thorbecke</strain>
    </source>
</reference>
<keyword evidence="3" id="KW-1185">Reference proteome</keyword>